<dbReference type="PROSITE" id="PS00571">
    <property type="entry name" value="AMIDASES"/>
    <property type="match status" value="1"/>
</dbReference>
<evidence type="ECO:0000259" key="5">
    <source>
        <dbReference type="Pfam" id="PF01425"/>
    </source>
</evidence>
<dbReference type="GO" id="GO:0004040">
    <property type="term" value="F:amidase activity"/>
    <property type="evidence" value="ECO:0007669"/>
    <property type="project" value="UniProtKB-EC"/>
</dbReference>
<sequence length="448" mass="48765">MASVVESLPQGLVYRSQPQKSADTSVLVDWEIQAGKCRKVLRESLNPAWLLPSGKLPPADQLNVSTFIETCGFLSARELEITATSATKLVEQMASGSLTAVETVTAFLRRAHVAHQLTNFATEFMITDALEAAAELDAYFKATGKIKGPLHGIPISTKEHICHKGRIAHSAYVALIDNVAEEDALIVQCCKKAGELFHVRTNEPQSVMHIDCSNPIYGTTVNLHNRTLTCGGSSGGEGASLGLRCAALGIGTDLGGSVRVPAAFCGAYGLRTTALRNPYKGVCLPSSGQESIRCVISPLANTVEDLGLFQKAVLAQEPWEIETSLVPQPWKQTSSLKPGNFTIGVMWDDGLVRPHPPVLRALRYAVEKLKTAGITVVDFEPYNQQDGMEIVSKLYFPECAVTQKELLEKGGEPIAPLSDYIFNFSPPRPLTIQENWAFNVKRDNFREQ</sequence>
<dbReference type="PANTHER" id="PTHR46072:SF4">
    <property type="entry name" value="AMIDASE C550.07-RELATED"/>
    <property type="match status" value="1"/>
</dbReference>
<dbReference type="InterPro" id="IPR036928">
    <property type="entry name" value="AS_sf"/>
</dbReference>
<dbReference type="PANTHER" id="PTHR46072">
    <property type="entry name" value="AMIDASE-RELATED-RELATED"/>
    <property type="match status" value="1"/>
</dbReference>
<dbReference type="AlphaFoldDB" id="A0A8H5JIP5"/>
<comment type="catalytic activity">
    <reaction evidence="1">
        <text>a monocarboxylic acid amide + H2O = a monocarboxylate + NH4(+)</text>
        <dbReference type="Rhea" id="RHEA:12020"/>
        <dbReference type="ChEBI" id="CHEBI:15377"/>
        <dbReference type="ChEBI" id="CHEBI:28938"/>
        <dbReference type="ChEBI" id="CHEBI:35757"/>
        <dbReference type="ChEBI" id="CHEBI:83628"/>
        <dbReference type="EC" id="3.5.1.4"/>
    </reaction>
</comment>
<protein>
    <recommendedName>
        <fullName evidence="3">amidase</fullName>
        <ecNumber evidence="3">3.5.1.4</ecNumber>
    </recommendedName>
</protein>
<dbReference type="EMBL" id="JAAOAO010000212">
    <property type="protein sequence ID" value="KAF5556093.1"/>
    <property type="molecule type" value="Genomic_DNA"/>
</dbReference>
<dbReference type="SUPFAM" id="SSF75304">
    <property type="entry name" value="Amidase signature (AS) enzymes"/>
    <property type="match status" value="1"/>
</dbReference>
<evidence type="ECO:0000313" key="6">
    <source>
        <dbReference type="EMBL" id="KAF5556093.1"/>
    </source>
</evidence>
<evidence type="ECO:0000256" key="3">
    <source>
        <dbReference type="ARBA" id="ARBA00012922"/>
    </source>
</evidence>
<gene>
    <name evidence="6" type="ORF">FNAPI_5884</name>
</gene>
<dbReference type="InterPro" id="IPR023631">
    <property type="entry name" value="Amidase_dom"/>
</dbReference>
<keyword evidence="7" id="KW-1185">Reference proteome</keyword>
<dbReference type="Proteomes" id="UP000574317">
    <property type="component" value="Unassembled WGS sequence"/>
</dbReference>
<keyword evidence="4" id="KW-0378">Hydrolase</keyword>
<name>A0A8H5JIP5_9HYPO</name>
<reference evidence="6 7" key="1">
    <citation type="submission" date="2020-05" db="EMBL/GenBank/DDBJ databases">
        <title>Identification and distribution of gene clusters putatively required for synthesis of sphingolipid metabolism inhibitors in phylogenetically diverse species of the filamentous fungus Fusarium.</title>
        <authorList>
            <person name="Kim H.-S."/>
            <person name="Busman M."/>
            <person name="Brown D.W."/>
            <person name="Divon H."/>
            <person name="Uhlig S."/>
            <person name="Proctor R.H."/>
        </authorList>
    </citation>
    <scope>NUCLEOTIDE SEQUENCE [LARGE SCALE GENOMIC DNA]</scope>
    <source>
        <strain evidence="6 7">NRRL 25196</strain>
    </source>
</reference>
<feature type="domain" description="Amidase" evidence="5">
    <location>
        <begin position="102"/>
        <end position="404"/>
    </location>
</feature>
<dbReference type="EC" id="3.5.1.4" evidence="3"/>
<dbReference type="Gene3D" id="3.90.1300.10">
    <property type="entry name" value="Amidase signature (AS) domain"/>
    <property type="match status" value="1"/>
</dbReference>
<accession>A0A8H5JIP5</accession>
<evidence type="ECO:0000256" key="2">
    <source>
        <dbReference type="ARBA" id="ARBA00009199"/>
    </source>
</evidence>
<evidence type="ECO:0000313" key="7">
    <source>
        <dbReference type="Proteomes" id="UP000574317"/>
    </source>
</evidence>
<comment type="caution">
    <text evidence="6">The sequence shown here is derived from an EMBL/GenBank/DDBJ whole genome shotgun (WGS) entry which is preliminary data.</text>
</comment>
<evidence type="ECO:0000256" key="1">
    <source>
        <dbReference type="ARBA" id="ARBA00001311"/>
    </source>
</evidence>
<evidence type="ECO:0000256" key="4">
    <source>
        <dbReference type="ARBA" id="ARBA00022801"/>
    </source>
</evidence>
<dbReference type="InterPro" id="IPR020556">
    <property type="entry name" value="Amidase_CS"/>
</dbReference>
<proteinExistence type="inferred from homology"/>
<organism evidence="6 7">
    <name type="scientific">Fusarium napiforme</name>
    <dbReference type="NCBI Taxonomy" id="42672"/>
    <lineage>
        <taxon>Eukaryota</taxon>
        <taxon>Fungi</taxon>
        <taxon>Dikarya</taxon>
        <taxon>Ascomycota</taxon>
        <taxon>Pezizomycotina</taxon>
        <taxon>Sordariomycetes</taxon>
        <taxon>Hypocreomycetidae</taxon>
        <taxon>Hypocreales</taxon>
        <taxon>Nectriaceae</taxon>
        <taxon>Fusarium</taxon>
        <taxon>Fusarium fujikuroi species complex</taxon>
    </lineage>
</organism>
<comment type="similarity">
    <text evidence="2">Belongs to the amidase family.</text>
</comment>
<dbReference type="Pfam" id="PF01425">
    <property type="entry name" value="Amidase"/>
    <property type="match status" value="1"/>
</dbReference>